<dbReference type="EnsemblMetazoa" id="ASIC016783-RA">
    <property type="protein sequence ID" value="ASIC016783-PA"/>
    <property type="gene ID" value="ASIC016783"/>
</dbReference>
<dbReference type="VEuPathDB" id="VectorBase:ASIS005623"/>
<reference evidence="3 5" key="1">
    <citation type="journal article" date="2014" name="BMC Genomics">
        <title>Genome sequence of Anopheles sinensis provides insight into genetics basis of mosquito competence for malaria parasites.</title>
        <authorList>
            <person name="Zhou D."/>
            <person name="Zhang D."/>
            <person name="Ding G."/>
            <person name="Shi L."/>
            <person name="Hou Q."/>
            <person name="Ye Y."/>
            <person name="Xu Y."/>
            <person name="Zhou H."/>
            <person name="Xiong C."/>
            <person name="Li S."/>
            <person name="Yu J."/>
            <person name="Hong S."/>
            <person name="Yu X."/>
            <person name="Zou P."/>
            <person name="Chen C."/>
            <person name="Chang X."/>
            <person name="Wang W."/>
            <person name="Lv Y."/>
            <person name="Sun Y."/>
            <person name="Ma L."/>
            <person name="Shen B."/>
            <person name="Zhu C."/>
        </authorList>
    </citation>
    <scope>NUCLEOTIDE SEQUENCE [LARGE SCALE GENOMIC DNA]</scope>
</reference>
<dbReference type="PANTHER" id="PTHR19143:SF327">
    <property type="entry name" value="FI21813P1-RELATED"/>
    <property type="match status" value="1"/>
</dbReference>
<proteinExistence type="predicted"/>
<evidence type="ECO:0000313" key="5">
    <source>
        <dbReference type="Proteomes" id="UP000030765"/>
    </source>
</evidence>
<dbReference type="AlphaFoldDB" id="A0A084WEY1"/>
<feature type="coiled-coil region" evidence="1">
    <location>
        <begin position="31"/>
        <end position="98"/>
    </location>
</feature>
<dbReference type="OrthoDB" id="6145874at2759"/>
<dbReference type="Gene3D" id="3.90.215.10">
    <property type="entry name" value="Gamma Fibrinogen, chain A, domain 1"/>
    <property type="match status" value="1"/>
</dbReference>
<dbReference type="InterPro" id="IPR014716">
    <property type="entry name" value="Fibrinogen_a/b/g_C_1"/>
</dbReference>
<dbReference type="EMBL" id="ATLV01023263">
    <property type="status" value="NOT_ANNOTATED_CDS"/>
    <property type="molecule type" value="Genomic_DNA"/>
</dbReference>
<dbReference type="EMBL" id="KE525341">
    <property type="protein sequence ID" value="KFB48775.1"/>
    <property type="molecule type" value="Genomic_DNA"/>
</dbReference>
<keyword evidence="1" id="KW-0175">Coiled coil</keyword>
<dbReference type="InterPro" id="IPR002181">
    <property type="entry name" value="Fibrinogen_a/b/g_C_dom"/>
</dbReference>
<dbReference type="InterPro" id="IPR050373">
    <property type="entry name" value="Fibrinogen_C-term_domain"/>
</dbReference>
<evidence type="ECO:0000313" key="4">
    <source>
        <dbReference type="EnsemblMetazoa" id="ASIC016783-PA"/>
    </source>
</evidence>
<feature type="domain" description="Fibrinogen C-terminal" evidence="2">
    <location>
        <begin position="75"/>
        <end position="294"/>
    </location>
</feature>
<dbReference type="SMART" id="SM00186">
    <property type="entry name" value="FBG"/>
    <property type="match status" value="1"/>
</dbReference>
<dbReference type="SUPFAM" id="SSF56496">
    <property type="entry name" value="Fibrinogen C-terminal domain-like"/>
    <property type="match status" value="1"/>
</dbReference>
<protein>
    <submittedName>
        <fullName evidence="3">AGAP012000-PA-like protein</fullName>
    </submittedName>
    <submittedName>
        <fullName evidence="4">Fibrinogen C-terminal domain-containing protein</fullName>
    </submittedName>
</protein>
<dbReference type="InterPro" id="IPR036056">
    <property type="entry name" value="Fibrinogen-like_C"/>
</dbReference>
<dbReference type="Pfam" id="PF00147">
    <property type="entry name" value="Fibrinogen_C"/>
    <property type="match status" value="1"/>
</dbReference>
<gene>
    <name evidence="3" type="ORF">ZHAS_00016783</name>
</gene>
<sequence>MPTVMDAIIHAMIDFRKEILDNLQLSLEYHTEQLEEIKHHMNYKMKELRDEMNRKLDQKQNSPSFPIQGLKNQTNASLDKLRDLTKEIQKETKRLSSESFLQINRIGQTVDVMYSMSLFGGGWKVFLHRIDGSVNFYQNLTMYKTGFGNIYGEHWLGLEKLHLMTKSGSHELLVVVEDFEGSSKYALYDEFKTGTNEEKFKLIVGNYSGTAGDSLAYLNGSHFSTFDQDSEVYENFNYAESLNGAWWFKDNLYSHLNGVYHKNGSHTDFGVFWETFRGVSYSLKSATMMFRTHASKNEV</sequence>
<accession>A0A084WEY1</accession>
<evidence type="ECO:0000256" key="1">
    <source>
        <dbReference type="SAM" id="Coils"/>
    </source>
</evidence>
<reference evidence="4" key="2">
    <citation type="submission" date="2020-05" db="UniProtKB">
        <authorList>
            <consortium name="EnsemblMetazoa"/>
        </authorList>
    </citation>
    <scope>IDENTIFICATION</scope>
</reference>
<keyword evidence="5" id="KW-1185">Reference proteome</keyword>
<dbReference type="PROSITE" id="PS51406">
    <property type="entry name" value="FIBRINOGEN_C_2"/>
    <property type="match status" value="1"/>
</dbReference>
<organism evidence="3">
    <name type="scientific">Anopheles sinensis</name>
    <name type="common">Mosquito</name>
    <dbReference type="NCBI Taxonomy" id="74873"/>
    <lineage>
        <taxon>Eukaryota</taxon>
        <taxon>Metazoa</taxon>
        <taxon>Ecdysozoa</taxon>
        <taxon>Arthropoda</taxon>
        <taxon>Hexapoda</taxon>
        <taxon>Insecta</taxon>
        <taxon>Pterygota</taxon>
        <taxon>Neoptera</taxon>
        <taxon>Endopterygota</taxon>
        <taxon>Diptera</taxon>
        <taxon>Nematocera</taxon>
        <taxon>Culicoidea</taxon>
        <taxon>Culicidae</taxon>
        <taxon>Anophelinae</taxon>
        <taxon>Anopheles</taxon>
    </lineage>
</organism>
<dbReference type="PANTHER" id="PTHR19143">
    <property type="entry name" value="FIBRINOGEN/TENASCIN/ANGIOPOEITIN"/>
    <property type="match status" value="1"/>
</dbReference>
<dbReference type="Proteomes" id="UP000030765">
    <property type="component" value="Unassembled WGS sequence"/>
</dbReference>
<name>A0A084WEY1_ANOSI</name>
<dbReference type="CDD" id="cd00087">
    <property type="entry name" value="FReD"/>
    <property type="match status" value="1"/>
</dbReference>
<evidence type="ECO:0000259" key="2">
    <source>
        <dbReference type="PROSITE" id="PS51406"/>
    </source>
</evidence>
<dbReference type="VEuPathDB" id="VectorBase:ASIC016783"/>
<evidence type="ECO:0000313" key="3">
    <source>
        <dbReference type="EMBL" id="KFB48775.1"/>
    </source>
</evidence>
<dbReference type="STRING" id="74873.A0A084WEY1"/>
<dbReference type="GO" id="GO:0005615">
    <property type="term" value="C:extracellular space"/>
    <property type="evidence" value="ECO:0007669"/>
    <property type="project" value="TreeGrafter"/>
</dbReference>